<protein>
    <submittedName>
        <fullName evidence="2">Uncharacterized protein</fullName>
    </submittedName>
</protein>
<dbReference type="AlphaFoldDB" id="C0BXV0"/>
<dbReference type="eggNOG" id="ENOG5032U04">
    <property type="taxonomic scope" value="Bacteria"/>
</dbReference>
<keyword evidence="1" id="KW-1133">Transmembrane helix</keyword>
<keyword evidence="3" id="KW-1185">Reference proteome</keyword>
<feature type="transmembrane region" description="Helical" evidence="1">
    <location>
        <begin position="222"/>
        <end position="244"/>
    </location>
</feature>
<accession>C0BXV0</accession>
<evidence type="ECO:0000313" key="3">
    <source>
        <dbReference type="Proteomes" id="UP000004893"/>
    </source>
</evidence>
<organism evidence="2 3">
    <name type="scientific">[Clostridium] hylemonae DSM 15053</name>
    <dbReference type="NCBI Taxonomy" id="553973"/>
    <lineage>
        <taxon>Bacteria</taxon>
        <taxon>Bacillati</taxon>
        <taxon>Bacillota</taxon>
        <taxon>Clostridia</taxon>
        <taxon>Lachnospirales</taxon>
        <taxon>Lachnospiraceae</taxon>
    </lineage>
</organism>
<keyword evidence="1" id="KW-0812">Transmembrane</keyword>
<dbReference type="Proteomes" id="UP000004893">
    <property type="component" value="Unassembled WGS sequence"/>
</dbReference>
<dbReference type="OrthoDB" id="1998421at2"/>
<dbReference type="RefSeq" id="WP_006441970.1">
    <property type="nucleotide sequence ID" value="NZ_CP036524.1"/>
</dbReference>
<comment type="caution">
    <text evidence="2">The sequence shown here is derived from an EMBL/GenBank/DDBJ whole genome shotgun (WGS) entry which is preliminary data.</text>
</comment>
<proteinExistence type="predicted"/>
<gene>
    <name evidence="2" type="ORF">CLOHYLEM_04637</name>
</gene>
<name>C0BXV0_9FIRM</name>
<evidence type="ECO:0000313" key="2">
    <source>
        <dbReference type="EMBL" id="EEG75407.1"/>
    </source>
</evidence>
<dbReference type="HOGENOM" id="CLU_1040928_0_0_9"/>
<keyword evidence="1" id="KW-0472">Membrane</keyword>
<reference evidence="2" key="1">
    <citation type="submission" date="2009-02" db="EMBL/GenBank/DDBJ databases">
        <authorList>
            <person name="Fulton L."/>
            <person name="Clifton S."/>
            <person name="Fulton B."/>
            <person name="Xu J."/>
            <person name="Minx P."/>
            <person name="Pepin K.H."/>
            <person name="Johnson M."/>
            <person name="Bhonagiri V."/>
            <person name="Nash W.E."/>
            <person name="Mardis E.R."/>
            <person name="Wilson R.K."/>
        </authorList>
    </citation>
    <scope>NUCLEOTIDE SEQUENCE [LARGE SCALE GENOMIC DNA]</scope>
    <source>
        <strain evidence="2">DSM 15053</strain>
    </source>
</reference>
<evidence type="ECO:0000256" key="1">
    <source>
        <dbReference type="SAM" id="Phobius"/>
    </source>
</evidence>
<dbReference type="EMBL" id="ABYI02000012">
    <property type="protein sequence ID" value="EEG75407.1"/>
    <property type="molecule type" value="Genomic_DNA"/>
</dbReference>
<reference evidence="2" key="2">
    <citation type="submission" date="2013-06" db="EMBL/GenBank/DDBJ databases">
        <title>Draft genome sequence of Clostridium hylemonae (DSM 15053).</title>
        <authorList>
            <person name="Sudarsanam P."/>
            <person name="Ley R."/>
            <person name="Guruge J."/>
            <person name="Turnbaugh P.J."/>
            <person name="Mahowald M."/>
            <person name="Liep D."/>
            <person name="Gordon J."/>
        </authorList>
    </citation>
    <scope>NUCLEOTIDE SEQUENCE</scope>
    <source>
        <strain evidence="2">DSM 15053</strain>
    </source>
</reference>
<dbReference type="STRING" id="553973.CLOHYLEM_04637"/>
<sequence>MSLRKIAAVREGRVNAVSVCTDSADDEWHTLWEVKKHSCARKLMEMQGAAPFGEFRMDGERLSVILAYEEPRPLERFYQGSIYTWEERRRVYDNLTAACADAGMPYPLLYLLLKDRCINIRRDDTIYFTYYILLDELKPDRTEQDCVRLAAGILAELMELYGKKEERSCLALIRKKQKRNAYHSFAELAHDLKFIDGRKRLSLIWGRIPYPEQSTKDKLFRILLTVTVLLAAAAVLLLLSQLIFGDIPLFRAFTSAVRRIGTESLLK</sequence>